<reference evidence="1 2" key="1">
    <citation type="journal article" date="2020" name="Front. Microbiol.">
        <title>Genetic Organization of the aprX-lipA2 Operon Affects the Proteolytic Potential of Pseudomonas Species in Milk.</title>
        <authorList>
            <person name="Maier C."/>
            <person name="Huptas C."/>
            <person name="von Neubeck M."/>
            <person name="Scherer S."/>
            <person name="Wenning M."/>
            <person name="Lucking G."/>
        </authorList>
    </citation>
    <scope>NUCLEOTIDE SEQUENCE [LARGE SCALE GENOMIC DNA]</scope>
    <source>
        <strain evidence="1 2">WS 4671</strain>
    </source>
</reference>
<organism evidence="1 2">
    <name type="scientific">Pseudomonas veronii</name>
    <dbReference type="NCBI Taxonomy" id="76761"/>
    <lineage>
        <taxon>Bacteria</taxon>
        <taxon>Pseudomonadati</taxon>
        <taxon>Pseudomonadota</taxon>
        <taxon>Gammaproteobacteria</taxon>
        <taxon>Pseudomonadales</taxon>
        <taxon>Pseudomonadaceae</taxon>
        <taxon>Pseudomonas</taxon>
    </lineage>
</organism>
<dbReference type="OrthoDB" id="7604978at2"/>
<evidence type="ECO:0000313" key="1">
    <source>
        <dbReference type="EMBL" id="NMY00735.1"/>
    </source>
</evidence>
<evidence type="ECO:0000313" key="2">
    <source>
        <dbReference type="Proteomes" id="UP000552560"/>
    </source>
</evidence>
<proteinExistence type="predicted"/>
<accession>A0A7Y0ZZ85</accession>
<dbReference type="RefSeq" id="WP_057005996.1">
    <property type="nucleotide sequence ID" value="NZ_CP149793.1"/>
</dbReference>
<comment type="caution">
    <text evidence="1">The sequence shown here is derived from an EMBL/GenBank/DDBJ whole genome shotgun (WGS) entry which is preliminary data.</text>
</comment>
<protein>
    <submittedName>
        <fullName evidence="1">Uncharacterized protein</fullName>
    </submittedName>
</protein>
<gene>
    <name evidence="1" type="ORF">HBO43_29595</name>
</gene>
<name>A0A7Y0ZZ85_PSEVE</name>
<dbReference type="Proteomes" id="UP000552560">
    <property type="component" value="Unassembled WGS sequence"/>
</dbReference>
<dbReference type="AlphaFoldDB" id="A0A7Y0ZZ85"/>
<sequence length="460" mass="51447">MQLNRFLTEYDDELSGDSYIDPLGVLVIWSAFGQQIFRNRVNSISNDVRNYTLNLLHHTLIRDLCDDDAVQPSKALVEEVGDKHSLALRQACLVYLENLFTYAMVAAPANAGVESLGILGASKARARLEAQGNPKLQFTHKKAGYLLVRQLGLGVSGRYKTPFMEMGFFNATYNYHHQPEAAKLWDKSHLLIQGCERLADLYKEAKAHLMELLQGYRRKSTFAFDDLPASLLDAYRKALPSPSQVGADTRDFWLDITGLANGAAGALLSVLDKQAQQSPELPLPIQQLFSLSRQHCCDPVEQRKLLHVQTLEPLLAEADLMFTLARHAKNQSISQIEAHWQALGRNANTLATAACQIEELPSLTSVLTGTGQKRLGYLLKLSRTGSFAEQLRGLLDYHAGVMRGRGQLPWVQAQDFERIKVNARTTTLPTAEKWPVGRWVNNYYIPQFRNLVAGYRGGQP</sequence>
<dbReference type="EMBL" id="JAAQWE010000046">
    <property type="protein sequence ID" value="NMY00735.1"/>
    <property type="molecule type" value="Genomic_DNA"/>
</dbReference>